<evidence type="ECO:0000313" key="3">
    <source>
        <dbReference type="Proteomes" id="UP000226431"/>
    </source>
</evidence>
<feature type="chain" id="PRO_5012428718" description="C2H2-type domain-containing protein" evidence="1">
    <location>
        <begin position="16"/>
        <end position="141"/>
    </location>
</feature>
<keyword evidence="1" id="KW-0732">Signal</keyword>
<evidence type="ECO:0000313" key="2">
    <source>
        <dbReference type="EMBL" id="PHH75304.1"/>
    </source>
</evidence>
<dbReference type="Proteomes" id="UP000226431">
    <property type="component" value="Unassembled WGS sequence"/>
</dbReference>
<dbReference type="EMBL" id="NJES01000224">
    <property type="protein sequence ID" value="PHH75304.1"/>
    <property type="molecule type" value="Genomic_DNA"/>
</dbReference>
<sequence>MKFLAILALAATALAAPAAEANAEASPGGWEGRDHHGRSPFYRDGSFFFDDGYYEGRWYSFEFFRHSPRRCERQRYCCDREFNVLGFGHHGHHGHHGHRHHGHHHGGCNEGSWLCCDGGFREGHHIDYHRNHCHPDYFNRY</sequence>
<proteinExistence type="predicted"/>
<evidence type="ECO:0000256" key="1">
    <source>
        <dbReference type="SAM" id="SignalP"/>
    </source>
</evidence>
<accession>A0A2C5Z7E7</accession>
<gene>
    <name evidence="2" type="ORF">CDD80_2490</name>
</gene>
<dbReference type="AlphaFoldDB" id="A0A2C5Z7E7"/>
<evidence type="ECO:0008006" key="4">
    <source>
        <dbReference type="Google" id="ProtNLM"/>
    </source>
</evidence>
<comment type="caution">
    <text evidence="2">The sequence shown here is derived from an EMBL/GenBank/DDBJ whole genome shotgun (WGS) entry which is preliminary data.</text>
</comment>
<protein>
    <recommendedName>
        <fullName evidence="4">C2H2-type domain-containing protein</fullName>
    </recommendedName>
</protein>
<keyword evidence="3" id="KW-1185">Reference proteome</keyword>
<organism evidence="2 3">
    <name type="scientific">Ophiocordyceps camponoti-rufipedis</name>
    <dbReference type="NCBI Taxonomy" id="2004952"/>
    <lineage>
        <taxon>Eukaryota</taxon>
        <taxon>Fungi</taxon>
        <taxon>Dikarya</taxon>
        <taxon>Ascomycota</taxon>
        <taxon>Pezizomycotina</taxon>
        <taxon>Sordariomycetes</taxon>
        <taxon>Hypocreomycetidae</taxon>
        <taxon>Hypocreales</taxon>
        <taxon>Ophiocordycipitaceae</taxon>
        <taxon>Ophiocordyceps</taxon>
    </lineage>
</organism>
<dbReference type="OrthoDB" id="10338698at2759"/>
<reference evidence="2 3" key="1">
    <citation type="submission" date="2017-06" db="EMBL/GenBank/DDBJ databases">
        <title>Ant-infecting Ophiocordyceps genomes reveal a high diversity of potential behavioral manipulation genes and a possible major role for enterotoxins.</title>
        <authorList>
            <person name="De Bekker C."/>
            <person name="Evans H.C."/>
            <person name="Brachmann A."/>
            <person name="Hughes D.P."/>
        </authorList>
    </citation>
    <scope>NUCLEOTIDE SEQUENCE [LARGE SCALE GENOMIC DNA]</scope>
    <source>
        <strain evidence="2 3">Map16</strain>
    </source>
</reference>
<name>A0A2C5Z7E7_9HYPO</name>
<feature type="signal peptide" evidence="1">
    <location>
        <begin position="1"/>
        <end position="15"/>
    </location>
</feature>